<sequence>MEYDDYNYYNYTDTWEEEDYHHSPLLLRTVLLSLVTSIALLANIILLVVLRSTPSYLSIPPNVLFLQRAIADLFSSIALVFFTAAPTAPVIMLFGSTPSALLTPSPAQDDADGFRTGLGFSCCCRNCCYCLHRNGGGEKLLARTILFCFRLSYQDNRILHHVFGAVKGSARFRSEEEEEEEKEDEEKEVEKDEKKQEKEEEELQGTKRRHEGKRSKNDRRLLHVRRKEGGRGRSK</sequence>
<feature type="compositionally biased region" description="Acidic residues" evidence="1">
    <location>
        <begin position="175"/>
        <end position="187"/>
    </location>
</feature>
<feature type="compositionally biased region" description="Basic and acidic residues" evidence="1">
    <location>
        <begin position="214"/>
        <end position="235"/>
    </location>
</feature>
<name>A0A5B7DSK5_PORTR</name>
<gene>
    <name evidence="3" type="ORF">E2C01_017482</name>
</gene>
<proteinExistence type="predicted"/>
<evidence type="ECO:0000313" key="3">
    <source>
        <dbReference type="EMBL" id="MPC24400.1"/>
    </source>
</evidence>
<keyword evidence="2" id="KW-0472">Membrane</keyword>
<feature type="compositionally biased region" description="Basic and acidic residues" evidence="1">
    <location>
        <begin position="188"/>
        <end position="198"/>
    </location>
</feature>
<keyword evidence="4" id="KW-1185">Reference proteome</keyword>
<feature type="transmembrane region" description="Helical" evidence="2">
    <location>
        <begin position="70"/>
        <end position="95"/>
    </location>
</feature>
<reference evidence="3 4" key="1">
    <citation type="submission" date="2019-05" db="EMBL/GenBank/DDBJ databases">
        <title>Another draft genome of Portunus trituberculatus and its Hox gene families provides insights of decapod evolution.</title>
        <authorList>
            <person name="Jeong J.-H."/>
            <person name="Song I."/>
            <person name="Kim S."/>
            <person name="Choi T."/>
            <person name="Kim D."/>
            <person name="Ryu S."/>
            <person name="Kim W."/>
        </authorList>
    </citation>
    <scope>NUCLEOTIDE SEQUENCE [LARGE SCALE GENOMIC DNA]</scope>
    <source>
        <tissue evidence="3">Muscle</tissue>
    </source>
</reference>
<evidence type="ECO:0000256" key="2">
    <source>
        <dbReference type="SAM" id="Phobius"/>
    </source>
</evidence>
<keyword evidence="2" id="KW-1133">Transmembrane helix</keyword>
<keyword evidence="2" id="KW-0812">Transmembrane</keyword>
<comment type="caution">
    <text evidence="3">The sequence shown here is derived from an EMBL/GenBank/DDBJ whole genome shotgun (WGS) entry which is preliminary data.</text>
</comment>
<organism evidence="3 4">
    <name type="scientific">Portunus trituberculatus</name>
    <name type="common">Swimming crab</name>
    <name type="synonym">Neptunus trituberculatus</name>
    <dbReference type="NCBI Taxonomy" id="210409"/>
    <lineage>
        <taxon>Eukaryota</taxon>
        <taxon>Metazoa</taxon>
        <taxon>Ecdysozoa</taxon>
        <taxon>Arthropoda</taxon>
        <taxon>Crustacea</taxon>
        <taxon>Multicrustacea</taxon>
        <taxon>Malacostraca</taxon>
        <taxon>Eumalacostraca</taxon>
        <taxon>Eucarida</taxon>
        <taxon>Decapoda</taxon>
        <taxon>Pleocyemata</taxon>
        <taxon>Brachyura</taxon>
        <taxon>Eubrachyura</taxon>
        <taxon>Portunoidea</taxon>
        <taxon>Portunidae</taxon>
        <taxon>Portuninae</taxon>
        <taxon>Portunus</taxon>
    </lineage>
</organism>
<dbReference type="Proteomes" id="UP000324222">
    <property type="component" value="Unassembled WGS sequence"/>
</dbReference>
<dbReference type="AlphaFoldDB" id="A0A5B7DSK5"/>
<feature type="region of interest" description="Disordered" evidence="1">
    <location>
        <begin position="173"/>
        <end position="235"/>
    </location>
</feature>
<accession>A0A5B7DSK5</accession>
<dbReference type="Gene3D" id="1.20.1070.10">
    <property type="entry name" value="Rhodopsin 7-helix transmembrane proteins"/>
    <property type="match status" value="1"/>
</dbReference>
<protein>
    <submittedName>
        <fullName evidence="3">Uncharacterized protein</fullName>
    </submittedName>
</protein>
<dbReference type="EMBL" id="VSRR010001325">
    <property type="protein sequence ID" value="MPC24400.1"/>
    <property type="molecule type" value="Genomic_DNA"/>
</dbReference>
<evidence type="ECO:0000256" key="1">
    <source>
        <dbReference type="SAM" id="MobiDB-lite"/>
    </source>
</evidence>
<dbReference type="SUPFAM" id="SSF81321">
    <property type="entry name" value="Family A G protein-coupled receptor-like"/>
    <property type="match status" value="1"/>
</dbReference>
<evidence type="ECO:0000313" key="4">
    <source>
        <dbReference type="Proteomes" id="UP000324222"/>
    </source>
</evidence>
<feature type="transmembrane region" description="Helical" evidence="2">
    <location>
        <begin position="25"/>
        <end position="50"/>
    </location>
</feature>